<evidence type="ECO:0000256" key="4">
    <source>
        <dbReference type="ARBA" id="ARBA00022884"/>
    </source>
</evidence>
<evidence type="ECO:0000256" key="5">
    <source>
        <dbReference type="ARBA" id="ARBA00022917"/>
    </source>
</evidence>
<dbReference type="SUPFAM" id="SSF55174">
    <property type="entry name" value="Alpha-L RNA-binding motif"/>
    <property type="match status" value="1"/>
</dbReference>
<evidence type="ECO:0000256" key="6">
    <source>
        <dbReference type="ARBA" id="ARBA00023146"/>
    </source>
</evidence>
<feature type="short sequence motif" description="'HIGH' region" evidence="8">
    <location>
        <begin position="39"/>
        <end position="48"/>
    </location>
</feature>
<dbReference type="Proteomes" id="UP000886824">
    <property type="component" value="Unassembled WGS sequence"/>
</dbReference>
<feature type="short sequence motif" description="'KMSKS' region" evidence="8">
    <location>
        <begin position="227"/>
        <end position="231"/>
    </location>
</feature>
<keyword evidence="3 8" id="KW-0067">ATP-binding</keyword>
<gene>
    <name evidence="8" type="primary">tyrS</name>
    <name evidence="11" type="ORF">H9826_00130</name>
</gene>
<dbReference type="GO" id="GO:0006437">
    <property type="term" value="P:tyrosyl-tRNA aminoacylation"/>
    <property type="evidence" value="ECO:0007669"/>
    <property type="project" value="UniProtKB-UniRule"/>
</dbReference>
<dbReference type="InterPro" id="IPR036986">
    <property type="entry name" value="S4_RNA-bd_sf"/>
</dbReference>
<evidence type="ECO:0000256" key="7">
    <source>
        <dbReference type="ARBA" id="ARBA00048248"/>
    </source>
</evidence>
<dbReference type="Pfam" id="PF00579">
    <property type="entry name" value="tRNA-synt_1b"/>
    <property type="match status" value="1"/>
</dbReference>
<evidence type="ECO:0000313" key="12">
    <source>
        <dbReference type="Proteomes" id="UP000886824"/>
    </source>
</evidence>
<sequence>MTCYEELKARGLIAQVTNEEEISKMVNEGKAVFYIGFDPTADSLHVGHFMALCLMKRLQMAGNRPIALIGGGTGMVGDPSGRSDMRTMMTVETIQHNCDCFKKQMERFIEFGEGKAQMVNNADWLMKLNYVELLRDVGACFSVNNMLRAECYKQRMEKGLSFLEFNYMIMQSYDFYYLFQHYGCNMQFGGDDQWSNMLGGTELIRRKLGKDAHAMTITLLLNSEGKKMGKTQSGAVWLDPNKTSPYEFYQYWRNIGDADVLKCLRMLTFLPLEQIDEMDKWEGAQLNTAKEILAFELTQLVHGTEEAQKAQDAARALFSTGGDKSNMPTTELSASDLTDGQITVVDLMVKCGLTPSKGEARRLIQQGGVELNGEKVTDTAALVSTDALEGEGATIKKGKKVFHRAVLA</sequence>
<keyword evidence="8" id="KW-0963">Cytoplasm</keyword>
<dbReference type="CDD" id="cd00805">
    <property type="entry name" value="TyrRS_core"/>
    <property type="match status" value="1"/>
</dbReference>
<keyword evidence="1 8" id="KW-0436">Ligase</keyword>
<dbReference type="InterPro" id="IPR024088">
    <property type="entry name" value="Tyr-tRNA-ligase_bac-type"/>
</dbReference>
<evidence type="ECO:0000259" key="10">
    <source>
        <dbReference type="SMART" id="SM00363"/>
    </source>
</evidence>
<dbReference type="PROSITE" id="PS50889">
    <property type="entry name" value="S4"/>
    <property type="match status" value="1"/>
</dbReference>
<dbReference type="HAMAP" id="MF_02006">
    <property type="entry name" value="Tyr_tRNA_synth_type1"/>
    <property type="match status" value="1"/>
</dbReference>
<dbReference type="InterPro" id="IPR002942">
    <property type="entry name" value="S4_RNA-bd"/>
</dbReference>
<dbReference type="GO" id="GO:0005524">
    <property type="term" value="F:ATP binding"/>
    <property type="evidence" value="ECO:0007669"/>
    <property type="project" value="UniProtKB-UniRule"/>
</dbReference>
<dbReference type="Gene3D" id="3.10.290.10">
    <property type="entry name" value="RNA-binding S4 domain"/>
    <property type="match status" value="1"/>
</dbReference>
<dbReference type="SUPFAM" id="SSF52374">
    <property type="entry name" value="Nucleotidylyl transferase"/>
    <property type="match status" value="1"/>
</dbReference>
<dbReference type="PRINTS" id="PR01040">
    <property type="entry name" value="TRNASYNTHTYR"/>
</dbReference>
<protein>
    <recommendedName>
        <fullName evidence="8">Tyrosine--tRNA ligase</fullName>
        <ecNumber evidence="8">6.1.1.1</ecNumber>
    </recommendedName>
    <alternativeName>
        <fullName evidence="8">Tyrosyl-tRNA synthetase</fullName>
        <shortName evidence="8">TyrRS</shortName>
    </alternativeName>
</protein>
<reference evidence="11" key="2">
    <citation type="submission" date="2021-04" db="EMBL/GenBank/DDBJ databases">
        <authorList>
            <person name="Gilroy R."/>
        </authorList>
    </citation>
    <scope>NUCLEOTIDE SEQUENCE</scope>
    <source>
        <strain evidence="11">CHK33-7979</strain>
    </source>
</reference>
<dbReference type="AlphaFoldDB" id="A0A9D1Z368"/>
<dbReference type="GO" id="GO:0003723">
    <property type="term" value="F:RNA binding"/>
    <property type="evidence" value="ECO:0007669"/>
    <property type="project" value="UniProtKB-KW"/>
</dbReference>
<dbReference type="CDD" id="cd00165">
    <property type="entry name" value="S4"/>
    <property type="match status" value="1"/>
</dbReference>
<name>A0A9D1Z368_9FIRM</name>
<keyword evidence="6 8" id="KW-0030">Aminoacyl-tRNA synthetase</keyword>
<dbReference type="InterPro" id="IPR002305">
    <property type="entry name" value="aa-tRNA-synth_Ic"/>
</dbReference>
<dbReference type="InterPro" id="IPR054608">
    <property type="entry name" value="SYY-like_C"/>
</dbReference>
<evidence type="ECO:0000256" key="3">
    <source>
        <dbReference type="ARBA" id="ARBA00022840"/>
    </source>
</evidence>
<comment type="subunit">
    <text evidence="8">Homodimer.</text>
</comment>
<comment type="function">
    <text evidence="8">Catalyzes the attachment of tyrosine to tRNA(Tyr) in a two-step reaction: tyrosine is first activated by ATP to form Tyr-AMP and then transferred to the acceptor end of tRNA(Tyr).</text>
</comment>
<dbReference type="Gene3D" id="1.10.240.10">
    <property type="entry name" value="Tyrosyl-Transfer RNA Synthetase"/>
    <property type="match status" value="1"/>
</dbReference>
<accession>A0A9D1Z368</accession>
<dbReference type="InterPro" id="IPR001412">
    <property type="entry name" value="aa-tRNA-synth_I_CS"/>
</dbReference>
<feature type="binding site" evidence="8">
    <location>
        <position position="171"/>
    </location>
    <ligand>
        <name>L-tyrosine</name>
        <dbReference type="ChEBI" id="CHEBI:58315"/>
    </ligand>
</feature>
<evidence type="ECO:0000313" key="11">
    <source>
        <dbReference type="EMBL" id="HIY72370.1"/>
    </source>
</evidence>
<dbReference type="InterPro" id="IPR002307">
    <property type="entry name" value="Tyr-tRNA-ligase"/>
</dbReference>
<dbReference type="InterPro" id="IPR014729">
    <property type="entry name" value="Rossmann-like_a/b/a_fold"/>
</dbReference>
<evidence type="ECO:0000256" key="2">
    <source>
        <dbReference type="ARBA" id="ARBA00022741"/>
    </source>
</evidence>
<dbReference type="GO" id="GO:0005829">
    <property type="term" value="C:cytosol"/>
    <property type="evidence" value="ECO:0007669"/>
    <property type="project" value="TreeGrafter"/>
</dbReference>
<dbReference type="FunFam" id="1.10.240.10:FF:000001">
    <property type="entry name" value="Tyrosine--tRNA ligase"/>
    <property type="match status" value="1"/>
</dbReference>
<evidence type="ECO:0000256" key="9">
    <source>
        <dbReference type="PROSITE-ProRule" id="PRU00182"/>
    </source>
</evidence>
<dbReference type="EMBL" id="DXCX01000002">
    <property type="protein sequence ID" value="HIY72370.1"/>
    <property type="molecule type" value="Genomic_DNA"/>
</dbReference>
<proteinExistence type="inferred from homology"/>
<feature type="binding site" evidence="8">
    <location>
        <position position="167"/>
    </location>
    <ligand>
        <name>L-tyrosine</name>
        <dbReference type="ChEBI" id="CHEBI:58315"/>
    </ligand>
</feature>
<organism evidence="11 12">
    <name type="scientific">Candidatus Intestinimonas merdavium</name>
    <dbReference type="NCBI Taxonomy" id="2838622"/>
    <lineage>
        <taxon>Bacteria</taxon>
        <taxon>Bacillati</taxon>
        <taxon>Bacillota</taxon>
        <taxon>Clostridia</taxon>
        <taxon>Eubacteriales</taxon>
        <taxon>Intestinimonas</taxon>
    </lineage>
</organism>
<comment type="caution">
    <text evidence="11">The sequence shown here is derived from an EMBL/GenBank/DDBJ whole genome shotgun (WGS) entry which is preliminary data.</text>
</comment>
<comment type="similarity">
    <text evidence="8">Belongs to the class-I aminoacyl-tRNA synthetase family. TyrS type 1 subfamily.</text>
</comment>
<feature type="binding site" evidence="8">
    <location>
        <position position="230"/>
    </location>
    <ligand>
        <name>ATP</name>
        <dbReference type="ChEBI" id="CHEBI:30616"/>
    </ligand>
</feature>
<evidence type="ECO:0000256" key="1">
    <source>
        <dbReference type="ARBA" id="ARBA00022598"/>
    </source>
</evidence>
<dbReference type="EC" id="6.1.1.1" evidence="8"/>
<reference evidence="11" key="1">
    <citation type="journal article" date="2021" name="PeerJ">
        <title>Extensive microbial diversity within the chicken gut microbiome revealed by metagenomics and culture.</title>
        <authorList>
            <person name="Gilroy R."/>
            <person name="Ravi A."/>
            <person name="Getino M."/>
            <person name="Pursley I."/>
            <person name="Horton D.L."/>
            <person name="Alikhan N.F."/>
            <person name="Baker D."/>
            <person name="Gharbi K."/>
            <person name="Hall N."/>
            <person name="Watson M."/>
            <person name="Adriaenssens E.M."/>
            <person name="Foster-Nyarko E."/>
            <person name="Jarju S."/>
            <person name="Secka A."/>
            <person name="Antonio M."/>
            <person name="Oren A."/>
            <person name="Chaudhuri R.R."/>
            <person name="La Ragione R."/>
            <person name="Hildebrand F."/>
            <person name="Pallen M.J."/>
        </authorList>
    </citation>
    <scope>NUCLEOTIDE SEQUENCE</scope>
    <source>
        <strain evidence="11">CHK33-7979</strain>
    </source>
</reference>
<keyword evidence="5 8" id="KW-0648">Protein biosynthesis</keyword>
<evidence type="ECO:0000256" key="8">
    <source>
        <dbReference type="HAMAP-Rule" id="MF_02006"/>
    </source>
</evidence>
<comment type="subcellular location">
    <subcellularLocation>
        <location evidence="8">Cytoplasm</location>
    </subcellularLocation>
</comment>
<dbReference type="GO" id="GO:0004831">
    <property type="term" value="F:tyrosine-tRNA ligase activity"/>
    <property type="evidence" value="ECO:0007669"/>
    <property type="project" value="UniProtKB-UniRule"/>
</dbReference>
<keyword evidence="2 8" id="KW-0547">Nucleotide-binding</keyword>
<dbReference type="Pfam" id="PF22421">
    <property type="entry name" value="SYY_C-terminal"/>
    <property type="match status" value="1"/>
</dbReference>
<dbReference type="PANTHER" id="PTHR11766">
    <property type="entry name" value="TYROSYL-TRNA SYNTHETASE"/>
    <property type="match status" value="1"/>
</dbReference>
<keyword evidence="4 9" id="KW-0694">RNA-binding</keyword>
<dbReference type="NCBIfam" id="TIGR00234">
    <property type="entry name" value="tyrS"/>
    <property type="match status" value="1"/>
</dbReference>
<dbReference type="InterPro" id="IPR024107">
    <property type="entry name" value="Tyr-tRNA-ligase_bac_1"/>
</dbReference>
<dbReference type="SMART" id="SM00363">
    <property type="entry name" value="S4"/>
    <property type="match status" value="1"/>
</dbReference>
<feature type="binding site" evidence="8">
    <location>
        <position position="34"/>
    </location>
    <ligand>
        <name>L-tyrosine</name>
        <dbReference type="ChEBI" id="CHEBI:58315"/>
    </ligand>
</feature>
<comment type="catalytic activity">
    <reaction evidence="7 8">
        <text>tRNA(Tyr) + L-tyrosine + ATP = L-tyrosyl-tRNA(Tyr) + AMP + diphosphate + H(+)</text>
        <dbReference type="Rhea" id="RHEA:10220"/>
        <dbReference type="Rhea" id="RHEA-COMP:9706"/>
        <dbReference type="Rhea" id="RHEA-COMP:9707"/>
        <dbReference type="ChEBI" id="CHEBI:15378"/>
        <dbReference type="ChEBI" id="CHEBI:30616"/>
        <dbReference type="ChEBI" id="CHEBI:33019"/>
        <dbReference type="ChEBI" id="CHEBI:58315"/>
        <dbReference type="ChEBI" id="CHEBI:78442"/>
        <dbReference type="ChEBI" id="CHEBI:78536"/>
        <dbReference type="ChEBI" id="CHEBI:456215"/>
        <dbReference type="EC" id="6.1.1.1"/>
    </reaction>
</comment>
<dbReference type="PANTHER" id="PTHR11766:SF0">
    <property type="entry name" value="TYROSINE--TRNA LIGASE, MITOCHONDRIAL"/>
    <property type="match status" value="1"/>
</dbReference>
<dbReference type="PROSITE" id="PS00178">
    <property type="entry name" value="AA_TRNA_LIGASE_I"/>
    <property type="match status" value="1"/>
</dbReference>
<dbReference type="Gene3D" id="3.40.50.620">
    <property type="entry name" value="HUPs"/>
    <property type="match status" value="1"/>
</dbReference>
<feature type="domain" description="RNA-binding S4" evidence="10">
    <location>
        <begin position="343"/>
        <end position="399"/>
    </location>
</feature>